<dbReference type="Proteomes" id="UP000184330">
    <property type="component" value="Unassembled WGS sequence"/>
</dbReference>
<proteinExistence type="predicted"/>
<evidence type="ECO:0000313" key="3">
    <source>
        <dbReference type="EMBL" id="CZR52933.1"/>
    </source>
</evidence>
<evidence type="ECO:0000313" key="4">
    <source>
        <dbReference type="Proteomes" id="UP000184330"/>
    </source>
</evidence>
<accession>A0A1L7WJJ5</accession>
<feature type="compositionally biased region" description="Basic and acidic residues" evidence="2">
    <location>
        <begin position="182"/>
        <end position="191"/>
    </location>
</feature>
<keyword evidence="1" id="KW-0175">Coiled coil</keyword>
<dbReference type="OrthoDB" id="3532430at2759"/>
<dbReference type="AlphaFoldDB" id="A0A1L7WJJ5"/>
<keyword evidence="4" id="KW-1185">Reference proteome</keyword>
<sequence length="191" mass="21287">MELGARVQELEQQIIDLKAELQQKEAESEGFEDAGSVIASRDLLNLDEDDGRVITNDDLLETQINDDTISIPTRLDTSFPSPPPTMPNTPCKYSPSRNARVPASIPNPESANEVLNNQLHSELELREIGPVNDTPNIAQSSIVRLRREKGDHEAPVVGVRKRRQGTRWMPILVPFSGPNNSREYKKGNVPE</sequence>
<feature type="region of interest" description="Disordered" evidence="2">
    <location>
        <begin position="171"/>
        <end position="191"/>
    </location>
</feature>
<dbReference type="EMBL" id="FJOG01000003">
    <property type="protein sequence ID" value="CZR52933.1"/>
    <property type="molecule type" value="Genomic_DNA"/>
</dbReference>
<feature type="coiled-coil region" evidence="1">
    <location>
        <begin position="7"/>
        <end position="34"/>
    </location>
</feature>
<reference evidence="3 4" key="1">
    <citation type="submission" date="2016-03" db="EMBL/GenBank/DDBJ databases">
        <authorList>
            <person name="Ploux O."/>
        </authorList>
    </citation>
    <scope>NUCLEOTIDE SEQUENCE [LARGE SCALE GENOMIC DNA]</scope>
    <source>
        <strain evidence="3 4">UAMH 11012</strain>
    </source>
</reference>
<protein>
    <submittedName>
        <fullName evidence="3">Uncharacterized protein</fullName>
    </submittedName>
</protein>
<name>A0A1L7WJJ5_9HELO</name>
<organism evidence="3 4">
    <name type="scientific">Phialocephala subalpina</name>
    <dbReference type="NCBI Taxonomy" id="576137"/>
    <lineage>
        <taxon>Eukaryota</taxon>
        <taxon>Fungi</taxon>
        <taxon>Dikarya</taxon>
        <taxon>Ascomycota</taxon>
        <taxon>Pezizomycotina</taxon>
        <taxon>Leotiomycetes</taxon>
        <taxon>Helotiales</taxon>
        <taxon>Mollisiaceae</taxon>
        <taxon>Phialocephala</taxon>
        <taxon>Phialocephala fortinii species complex</taxon>
    </lineage>
</organism>
<evidence type="ECO:0000256" key="2">
    <source>
        <dbReference type="SAM" id="MobiDB-lite"/>
    </source>
</evidence>
<gene>
    <name evidence="3" type="ORF">PAC_02811</name>
</gene>
<feature type="region of interest" description="Disordered" evidence="2">
    <location>
        <begin position="71"/>
        <end position="101"/>
    </location>
</feature>
<evidence type="ECO:0000256" key="1">
    <source>
        <dbReference type="SAM" id="Coils"/>
    </source>
</evidence>